<dbReference type="SUPFAM" id="SSF50249">
    <property type="entry name" value="Nucleic acid-binding proteins"/>
    <property type="match status" value="1"/>
</dbReference>
<gene>
    <name evidence="1" type="ORF">NP493_1394g01014</name>
</gene>
<dbReference type="Gene3D" id="2.40.50.140">
    <property type="entry name" value="Nucleic acid-binding proteins"/>
    <property type="match status" value="1"/>
</dbReference>
<dbReference type="EMBL" id="JAODUO010001396">
    <property type="protein sequence ID" value="KAK2164791.1"/>
    <property type="molecule type" value="Genomic_DNA"/>
</dbReference>
<evidence type="ECO:0000313" key="2">
    <source>
        <dbReference type="Proteomes" id="UP001209878"/>
    </source>
</evidence>
<name>A0AAD9K4J3_RIDPI</name>
<reference evidence="1" key="1">
    <citation type="journal article" date="2023" name="Mol. Biol. Evol.">
        <title>Third-Generation Sequencing Reveals the Adaptive Role of the Epigenome in Three Deep-Sea Polychaetes.</title>
        <authorList>
            <person name="Perez M."/>
            <person name="Aroh O."/>
            <person name="Sun Y."/>
            <person name="Lan Y."/>
            <person name="Juniper S.K."/>
            <person name="Young C.R."/>
            <person name="Angers B."/>
            <person name="Qian P.Y."/>
        </authorList>
    </citation>
    <scope>NUCLEOTIDE SEQUENCE</scope>
    <source>
        <strain evidence="1">R07B-5</strain>
    </source>
</reference>
<comment type="caution">
    <text evidence="1">The sequence shown here is derived from an EMBL/GenBank/DDBJ whole genome shotgun (WGS) entry which is preliminary data.</text>
</comment>
<organism evidence="1 2">
    <name type="scientific">Ridgeia piscesae</name>
    <name type="common">Tubeworm</name>
    <dbReference type="NCBI Taxonomy" id="27915"/>
    <lineage>
        <taxon>Eukaryota</taxon>
        <taxon>Metazoa</taxon>
        <taxon>Spiralia</taxon>
        <taxon>Lophotrochozoa</taxon>
        <taxon>Annelida</taxon>
        <taxon>Polychaeta</taxon>
        <taxon>Sedentaria</taxon>
        <taxon>Canalipalpata</taxon>
        <taxon>Sabellida</taxon>
        <taxon>Siboglinidae</taxon>
        <taxon>Ridgeia</taxon>
    </lineage>
</organism>
<evidence type="ECO:0000313" key="1">
    <source>
        <dbReference type="EMBL" id="KAK2164791.1"/>
    </source>
</evidence>
<proteinExistence type="predicted"/>
<dbReference type="InterPro" id="IPR012340">
    <property type="entry name" value="NA-bd_OB-fold"/>
</dbReference>
<dbReference type="Proteomes" id="UP001209878">
    <property type="component" value="Unassembled WGS sequence"/>
</dbReference>
<sequence>MANVMMNHPDYCYLNPVGMQYIGDEDEAISQPIERLPFQSAAEPEREIVDVDTLERKPTDGDTAVVVRGLVIEKARTDVSFCYVGCAYCKKRMIVDDHGNLRCERHACVKDNTYFLVRVRFVESATGRSIWLTLFDQCMFVVLYYRCHNGHVRLRNHHHQHHHYY</sequence>
<protein>
    <submittedName>
        <fullName evidence="1">Uncharacterized protein</fullName>
    </submittedName>
</protein>
<keyword evidence="2" id="KW-1185">Reference proteome</keyword>
<accession>A0AAD9K4J3</accession>
<dbReference type="AlphaFoldDB" id="A0AAD9K4J3"/>